<comment type="caution">
    <text evidence="2">The sequence shown here is derived from an EMBL/GenBank/DDBJ whole genome shotgun (WGS) entry which is preliminary data.</text>
</comment>
<comment type="similarity">
    <text evidence="1">Belongs to the GatC family.</text>
</comment>
<dbReference type="SUPFAM" id="SSF141000">
    <property type="entry name" value="Glu-tRNAGln amidotransferase C subunit"/>
    <property type="match status" value="1"/>
</dbReference>
<proteinExistence type="inferred from homology"/>
<dbReference type="NCBIfam" id="TIGR00135">
    <property type="entry name" value="gatC"/>
    <property type="match status" value="1"/>
</dbReference>
<protein>
    <recommendedName>
        <fullName evidence="1">Glutamyl-tRNA(Gln) amidotransferase subunit C, mitochondrial</fullName>
        <shortName evidence="1">Glu-AdT subunit C</shortName>
        <ecNumber evidence="1">6.3.5.-</ecNumber>
    </recommendedName>
</protein>
<organism evidence="2 3">
    <name type="scientific">Ranitomeya imitator</name>
    <name type="common">mimic poison frog</name>
    <dbReference type="NCBI Taxonomy" id="111125"/>
    <lineage>
        <taxon>Eukaryota</taxon>
        <taxon>Metazoa</taxon>
        <taxon>Chordata</taxon>
        <taxon>Craniata</taxon>
        <taxon>Vertebrata</taxon>
        <taxon>Euteleostomi</taxon>
        <taxon>Amphibia</taxon>
        <taxon>Batrachia</taxon>
        <taxon>Anura</taxon>
        <taxon>Neobatrachia</taxon>
        <taxon>Hyloidea</taxon>
        <taxon>Dendrobatidae</taxon>
        <taxon>Dendrobatinae</taxon>
        <taxon>Ranitomeya</taxon>
    </lineage>
</organism>
<dbReference type="Proteomes" id="UP001176940">
    <property type="component" value="Unassembled WGS sequence"/>
</dbReference>
<accession>A0ABN9MBM9</accession>
<keyword evidence="1" id="KW-0496">Mitochondrion</keyword>
<keyword evidence="1" id="KW-0436">Ligase</keyword>
<dbReference type="EC" id="6.3.5.-" evidence="1"/>
<dbReference type="EMBL" id="CAUEEQ010059270">
    <property type="protein sequence ID" value="CAJ0964191.1"/>
    <property type="molecule type" value="Genomic_DNA"/>
</dbReference>
<dbReference type="HAMAP" id="MF_00122">
    <property type="entry name" value="GatC"/>
    <property type="match status" value="1"/>
</dbReference>
<keyword evidence="3" id="KW-1185">Reference proteome</keyword>
<comment type="catalytic activity">
    <reaction evidence="1">
        <text>L-glutamyl-tRNA(Gln) + L-glutamine + ATP + H2O = L-glutaminyl-tRNA(Gln) + L-glutamate + ADP + phosphate + H(+)</text>
        <dbReference type="Rhea" id="RHEA:17521"/>
        <dbReference type="Rhea" id="RHEA-COMP:9681"/>
        <dbReference type="Rhea" id="RHEA-COMP:9684"/>
        <dbReference type="ChEBI" id="CHEBI:15377"/>
        <dbReference type="ChEBI" id="CHEBI:15378"/>
        <dbReference type="ChEBI" id="CHEBI:29985"/>
        <dbReference type="ChEBI" id="CHEBI:30616"/>
        <dbReference type="ChEBI" id="CHEBI:43474"/>
        <dbReference type="ChEBI" id="CHEBI:58359"/>
        <dbReference type="ChEBI" id="CHEBI:78520"/>
        <dbReference type="ChEBI" id="CHEBI:78521"/>
        <dbReference type="ChEBI" id="CHEBI:456216"/>
    </reaction>
</comment>
<name>A0ABN9MBM9_9NEOB</name>
<dbReference type="PANTHER" id="PTHR15004">
    <property type="entry name" value="GLUTAMYL-TRNA(GLN) AMIDOTRANSFERASE SUBUNIT C, MITOCHONDRIAL"/>
    <property type="match status" value="1"/>
</dbReference>
<comment type="function">
    <text evidence="1">Allows the formation of correctly charged Gln-tRNA(Gln) through the transamidation of misacylated Glu-tRNA(Gln) in the mitochondria. The reaction takes place in the presence of glutamine and ATP through an activated gamma-phospho-Glu-tRNA(Gln).</text>
</comment>
<reference evidence="2" key="1">
    <citation type="submission" date="2023-07" db="EMBL/GenBank/DDBJ databases">
        <authorList>
            <person name="Stuckert A."/>
        </authorList>
    </citation>
    <scope>NUCLEOTIDE SEQUENCE</scope>
</reference>
<gene>
    <name evidence="1" type="primary">GATC</name>
    <name evidence="2" type="ORF">RIMI_LOCUS18966346</name>
</gene>
<dbReference type="Pfam" id="PF02686">
    <property type="entry name" value="GatC"/>
    <property type="match status" value="1"/>
</dbReference>
<evidence type="ECO:0000313" key="3">
    <source>
        <dbReference type="Proteomes" id="UP001176940"/>
    </source>
</evidence>
<keyword evidence="1" id="KW-0547">Nucleotide-binding</keyword>
<comment type="subcellular location">
    <subcellularLocation>
        <location evidence="1">Mitochondrion</location>
    </subcellularLocation>
</comment>
<keyword evidence="1" id="KW-0648">Protein biosynthesis</keyword>
<evidence type="ECO:0000313" key="2">
    <source>
        <dbReference type="EMBL" id="CAJ0964191.1"/>
    </source>
</evidence>
<comment type="subunit">
    <text evidence="1">Subunit of the heterotrimeric GatCAB amidotransferase (AdT) complex, composed of A (QRSL1), B (GATB) and C (GATC) subunits.</text>
</comment>
<evidence type="ECO:0000256" key="1">
    <source>
        <dbReference type="HAMAP-Rule" id="MF_03149"/>
    </source>
</evidence>
<dbReference type="InterPro" id="IPR003837">
    <property type="entry name" value="GatC"/>
</dbReference>
<dbReference type="PANTHER" id="PTHR15004:SF0">
    <property type="entry name" value="GLUTAMYL-TRNA(GLN) AMIDOTRANSFERASE SUBUNIT C, MITOCHONDRIAL"/>
    <property type="match status" value="1"/>
</dbReference>
<keyword evidence="1" id="KW-0067">ATP-binding</keyword>
<sequence>MLSVKRVPITQWEPSLKDCHVSADVIDHLERLALVDFRNQEGVERLATAIHFANQLHNVNTEGVEPLSSVLEDRTLYMRNDAVTAGNCTDQLLENAKTVVEDYFVAPPGNIPLPPQDHVYLSSSKDDP</sequence>
<dbReference type="InterPro" id="IPR036113">
    <property type="entry name" value="Asp/Glu-ADT_sf_sub_c"/>
</dbReference>